<dbReference type="Pfam" id="PF00679">
    <property type="entry name" value="EFG_C"/>
    <property type="match status" value="1"/>
</dbReference>
<dbReference type="Gene3D" id="3.30.70.240">
    <property type="match status" value="1"/>
</dbReference>
<comment type="similarity">
    <text evidence="4">Belongs to the TRAFAC class translation factor GTPase superfamily. Classic translation factor GTPase family. BipA subfamily.</text>
</comment>
<dbReference type="GO" id="GO:1990904">
    <property type="term" value="C:ribonucleoprotein complex"/>
    <property type="evidence" value="ECO:0007669"/>
    <property type="project" value="TreeGrafter"/>
</dbReference>
<dbReference type="NCBIfam" id="TIGR01394">
    <property type="entry name" value="TypA_BipA"/>
    <property type="match status" value="1"/>
</dbReference>
<dbReference type="PANTHER" id="PTHR42908">
    <property type="entry name" value="TRANSLATION ELONGATION FACTOR-RELATED"/>
    <property type="match status" value="1"/>
</dbReference>
<dbReference type="InterPro" id="IPR048876">
    <property type="entry name" value="BipA_C"/>
</dbReference>
<dbReference type="HAMAP" id="MF_00849">
    <property type="entry name" value="BipA"/>
    <property type="match status" value="1"/>
</dbReference>
<sequence>MIENLRNIAIIAHVDHGKTTLVDQLLQQSGTLDRKNSDTDRIMDSDDQEKERGITILSKNTALNWHDYRINIVDTPGHADFGGEVERVMSMVDSVLLLVDAVDGPMPQTRFVTQKAFAQGLNPIVVVNKVDREGARPDWVVNEVFELFDALGANEEQLDFPVVYASAINGIAGADPEQMEDDMQSLFRMIVDYVPAPTVDPNASLQMQVSSLDYDPYVGVLGVGRIKGGQMKPGQQVTVIDRHGKQRNAKLLEVKGFLGLNRINVDEANAGEIVCISGISDLHISDTICAKEAPEAMPPLTVDEPTVSMTFQVNNSPFAGLEGKFVTSRQIKERLEQELLHNVALRVEQGDAAEKFTVSGRGELHLAVLIENMRREGFELGVSRPEVVQRQGENGTEEPYEQVVVDIEDQHQGPVMEELGNRRAEMENMVPDGRGRIRLDFIMPARGLIGFRSQFLTLTSGSGILTHVFDHWGPVKGGMAEHRHNGAIVSMVKGKTTAYSLFTLQDRGRLMVAPGTEVYEGMIIGIHARESDLTVNPTKGKQLTNVRAAGTDENLVLTPPIDMTLENALEFIDDDELVEVTPTSIRVRKKLLTEVERKRSGKK</sequence>
<dbReference type="GO" id="GO:0019843">
    <property type="term" value="F:rRNA binding"/>
    <property type="evidence" value="ECO:0007669"/>
    <property type="project" value="UniProtKB-KW"/>
</dbReference>
<keyword evidence="2 4" id="KW-0342">GTP-binding</keyword>
<keyword evidence="4" id="KW-0690">Ribosome biogenesis</keyword>
<dbReference type="GO" id="GO:0005829">
    <property type="term" value="C:cytosol"/>
    <property type="evidence" value="ECO:0007669"/>
    <property type="project" value="TreeGrafter"/>
</dbReference>
<dbReference type="InterPro" id="IPR000640">
    <property type="entry name" value="EFG_V-like"/>
</dbReference>
<dbReference type="Gene3D" id="3.40.50.300">
    <property type="entry name" value="P-loop containing nucleotide triphosphate hydrolases"/>
    <property type="match status" value="1"/>
</dbReference>
<comment type="function">
    <text evidence="4">A 50S ribosomal subunit assembly protein with GTPase activity, required for 50S subunit assembly at low temperatures, may also play a role in translation. Binds GTP and analogs. Binds the 70S ribosome between the 30S and 50S subunits, in a similar position as ribosome-bound EF-G; it contacts a number of ribosomal proteins, both rRNAs and the A-site tRNA.</text>
</comment>
<feature type="binding site" evidence="4">
    <location>
        <begin position="128"/>
        <end position="131"/>
    </location>
    <ligand>
        <name>GTP</name>
        <dbReference type="ChEBI" id="CHEBI:37565"/>
    </ligand>
</feature>
<dbReference type="InterPro" id="IPR035651">
    <property type="entry name" value="BipA_V"/>
</dbReference>
<comment type="catalytic activity">
    <reaction evidence="3 4">
        <text>GTP + H2O = GDP + phosphate + H(+)</text>
        <dbReference type="Rhea" id="RHEA:19669"/>
        <dbReference type="ChEBI" id="CHEBI:15377"/>
        <dbReference type="ChEBI" id="CHEBI:15378"/>
        <dbReference type="ChEBI" id="CHEBI:37565"/>
        <dbReference type="ChEBI" id="CHEBI:43474"/>
        <dbReference type="ChEBI" id="CHEBI:58189"/>
    </reaction>
</comment>
<protein>
    <recommendedName>
        <fullName evidence="4">Large ribosomal subunit assembly factor BipA</fullName>
        <ecNumber evidence="4">3.6.5.-</ecNumber>
    </recommendedName>
    <alternativeName>
        <fullName evidence="4">GTP-binding protein BipA</fullName>
    </alternativeName>
</protein>
<dbReference type="FunFam" id="3.30.70.240:FF:000002">
    <property type="entry name" value="GTP-binding protein TypA"/>
    <property type="match status" value="1"/>
</dbReference>
<dbReference type="GO" id="GO:0003924">
    <property type="term" value="F:GTPase activity"/>
    <property type="evidence" value="ECO:0007669"/>
    <property type="project" value="UniProtKB-UniRule"/>
</dbReference>
<dbReference type="GO" id="GO:0009409">
    <property type="term" value="P:response to cold"/>
    <property type="evidence" value="ECO:0007669"/>
    <property type="project" value="UniProtKB-ARBA"/>
</dbReference>
<name>A0A4R7JIX7_9GAMM</name>
<dbReference type="InterPro" id="IPR000795">
    <property type="entry name" value="T_Tr_GTP-bd_dom"/>
</dbReference>
<dbReference type="GO" id="GO:0097216">
    <property type="term" value="F:guanosine tetraphosphate binding"/>
    <property type="evidence" value="ECO:0007669"/>
    <property type="project" value="UniProtKB-ARBA"/>
</dbReference>
<dbReference type="InterPro" id="IPR047042">
    <property type="entry name" value="BipA_II"/>
</dbReference>
<keyword evidence="7" id="KW-1185">Reference proteome</keyword>
<feature type="binding site" evidence="4">
    <location>
        <begin position="15"/>
        <end position="20"/>
    </location>
    <ligand>
        <name>GTP</name>
        <dbReference type="ChEBI" id="CHEBI:37565"/>
    </ligand>
</feature>
<dbReference type="InterPro" id="IPR047041">
    <property type="entry name" value="BipA_GTP-bd_dom"/>
</dbReference>
<dbReference type="GO" id="GO:0043022">
    <property type="term" value="F:ribosome binding"/>
    <property type="evidence" value="ECO:0007669"/>
    <property type="project" value="UniProtKB-UniRule"/>
</dbReference>
<dbReference type="InterPro" id="IPR006298">
    <property type="entry name" value="BipA"/>
</dbReference>
<evidence type="ECO:0000313" key="6">
    <source>
        <dbReference type="EMBL" id="TDT36997.1"/>
    </source>
</evidence>
<keyword evidence="4" id="KW-0694">RNA-binding</keyword>
<comment type="subunit">
    <text evidence="4">Monomer.</text>
</comment>
<dbReference type="Pfam" id="PF00009">
    <property type="entry name" value="GTP_EFTU"/>
    <property type="match status" value="1"/>
</dbReference>
<dbReference type="Pfam" id="PF03144">
    <property type="entry name" value="GTP_EFTU_D2"/>
    <property type="match status" value="1"/>
</dbReference>
<dbReference type="InterPro" id="IPR047043">
    <property type="entry name" value="BipA_III"/>
</dbReference>
<accession>A0A4R7JIX7</accession>
<comment type="caution">
    <text evidence="6">The sequence shown here is derived from an EMBL/GenBank/DDBJ whole genome shotgun (WGS) entry which is preliminary data.</text>
</comment>
<evidence type="ECO:0000313" key="7">
    <source>
        <dbReference type="Proteomes" id="UP000295830"/>
    </source>
</evidence>
<dbReference type="EC" id="3.6.5.-" evidence="4"/>
<dbReference type="CDD" id="cd01891">
    <property type="entry name" value="TypA_BipA"/>
    <property type="match status" value="1"/>
</dbReference>
<dbReference type="InterPro" id="IPR035647">
    <property type="entry name" value="EFG_III/V"/>
</dbReference>
<dbReference type="SUPFAM" id="SSF52540">
    <property type="entry name" value="P-loop containing nucleoside triphosphate hydrolases"/>
    <property type="match status" value="1"/>
</dbReference>
<dbReference type="InterPro" id="IPR027417">
    <property type="entry name" value="P-loop_NTPase"/>
</dbReference>
<dbReference type="RefSeq" id="WP_133737169.1">
    <property type="nucleotide sequence ID" value="NZ_SOAX01000008.1"/>
</dbReference>
<dbReference type="OrthoDB" id="9801472at2"/>
<evidence type="ECO:0000256" key="2">
    <source>
        <dbReference type="ARBA" id="ARBA00023134"/>
    </source>
</evidence>
<dbReference type="Gene3D" id="2.40.30.10">
    <property type="entry name" value="Translation factors"/>
    <property type="match status" value="1"/>
</dbReference>
<dbReference type="GO" id="GO:0005525">
    <property type="term" value="F:GTP binding"/>
    <property type="evidence" value="ECO:0007669"/>
    <property type="project" value="UniProtKB-UniRule"/>
</dbReference>
<evidence type="ECO:0000256" key="3">
    <source>
        <dbReference type="ARBA" id="ARBA00048548"/>
    </source>
</evidence>
<dbReference type="GO" id="GO:0010467">
    <property type="term" value="P:gene expression"/>
    <property type="evidence" value="ECO:0007669"/>
    <property type="project" value="UniProtKB-ARBA"/>
</dbReference>
<comment type="subcellular location">
    <subcellularLocation>
        <location evidence="4">Cytoplasm</location>
    </subcellularLocation>
    <text evidence="4">Binds to ribosomes.</text>
</comment>
<dbReference type="InterPro" id="IPR004161">
    <property type="entry name" value="EFTu-like_2"/>
</dbReference>
<dbReference type="Gene3D" id="2.40.50.250">
    <property type="entry name" value="bipa protein"/>
    <property type="match status" value="1"/>
</dbReference>
<dbReference type="InterPro" id="IPR005225">
    <property type="entry name" value="Small_GTP-bd"/>
</dbReference>
<reference evidence="6 7" key="1">
    <citation type="submission" date="2019-03" db="EMBL/GenBank/DDBJ databases">
        <title>Genomic Encyclopedia of Type Strains, Phase IV (KMG-IV): sequencing the most valuable type-strain genomes for metagenomic binning, comparative biology and taxonomic classification.</title>
        <authorList>
            <person name="Goeker M."/>
        </authorList>
    </citation>
    <scope>NUCLEOTIDE SEQUENCE [LARGE SCALE GENOMIC DNA]</scope>
    <source>
        <strain evidence="6 7">DSM 15505</strain>
    </source>
</reference>
<dbReference type="PROSITE" id="PS51722">
    <property type="entry name" value="G_TR_2"/>
    <property type="match status" value="1"/>
</dbReference>
<dbReference type="Pfam" id="PF21018">
    <property type="entry name" value="BipA_C"/>
    <property type="match status" value="1"/>
</dbReference>
<dbReference type="PROSITE" id="PS00301">
    <property type="entry name" value="G_TR_1"/>
    <property type="match status" value="1"/>
</dbReference>
<dbReference type="FunFam" id="2.40.30.10:FF:000016">
    <property type="entry name" value="GTP-binding protein TypA"/>
    <property type="match status" value="1"/>
</dbReference>
<dbReference type="FunFam" id="3.40.50.300:FF:000055">
    <property type="entry name" value="GTP-binding protein TypA"/>
    <property type="match status" value="1"/>
</dbReference>
<keyword evidence="4" id="KW-0820">tRNA-binding</keyword>
<evidence type="ECO:0000259" key="5">
    <source>
        <dbReference type="PROSITE" id="PS51722"/>
    </source>
</evidence>
<evidence type="ECO:0000256" key="1">
    <source>
        <dbReference type="ARBA" id="ARBA00022741"/>
    </source>
</evidence>
<dbReference type="FunFam" id="3.30.70.870:FF:000003">
    <property type="entry name" value="GTP-binding protein TypA"/>
    <property type="match status" value="1"/>
</dbReference>
<dbReference type="InterPro" id="IPR009000">
    <property type="entry name" value="Transl_B-barrel_sf"/>
</dbReference>
<proteinExistence type="inferred from homology"/>
<keyword evidence="4" id="KW-0378">Hydrolase</keyword>
<evidence type="ECO:0000256" key="4">
    <source>
        <dbReference type="HAMAP-Rule" id="MF_00849"/>
    </source>
</evidence>
<dbReference type="CDD" id="cd03691">
    <property type="entry name" value="BipA_TypA_II"/>
    <property type="match status" value="1"/>
</dbReference>
<dbReference type="GO" id="GO:0000049">
    <property type="term" value="F:tRNA binding"/>
    <property type="evidence" value="ECO:0007669"/>
    <property type="project" value="UniProtKB-KW"/>
</dbReference>
<dbReference type="SUPFAM" id="SSF54980">
    <property type="entry name" value="EF-G C-terminal domain-like"/>
    <property type="match status" value="2"/>
</dbReference>
<dbReference type="FunFam" id="2.40.50.250:FF:000001">
    <property type="entry name" value="GTP-binding protein TypA"/>
    <property type="match status" value="1"/>
</dbReference>
<dbReference type="SUPFAM" id="SSF50447">
    <property type="entry name" value="Translation proteins"/>
    <property type="match status" value="1"/>
</dbReference>
<dbReference type="NCBIfam" id="TIGR00231">
    <property type="entry name" value="small_GTP"/>
    <property type="match status" value="1"/>
</dbReference>
<dbReference type="PANTHER" id="PTHR42908:SF8">
    <property type="entry name" value="TR-TYPE G DOMAIN-CONTAINING PROTEIN"/>
    <property type="match status" value="1"/>
</dbReference>
<dbReference type="PRINTS" id="PR00315">
    <property type="entry name" value="ELONGATNFCT"/>
</dbReference>
<dbReference type="EMBL" id="SOAX01000008">
    <property type="protein sequence ID" value="TDT36997.1"/>
    <property type="molecule type" value="Genomic_DNA"/>
</dbReference>
<dbReference type="GO" id="GO:0000027">
    <property type="term" value="P:ribosomal large subunit assembly"/>
    <property type="evidence" value="ECO:0007669"/>
    <property type="project" value="UniProtKB-UniRule"/>
</dbReference>
<dbReference type="CDD" id="cd16263">
    <property type="entry name" value="BipA_III"/>
    <property type="match status" value="1"/>
</dbReference>
<keyword evidence="4" id="KW-0963">Cytoplasm</keyword>
<dbReference type="InterPro" id="IPR031157">
    <property type="entry name" value="G_TR_CS"/>
</dbReference>
<keyword evidence="4" id="KW-0699">rRNA-binding</keyword>
<gene>
    <name evidence="4" type="primary">bipA</name>
    <name evidence="6" type="ORF">DES49_2949</name>
</gene>
<keyword evidence="1 4" id="KW-0547">Nucleotide-binding</keyword>
<dbReference type="AlphaFoldDB" id="A0A4R7JIX7"/>
<dbReference type="InterPro" id="IPR042116">
    <property type="entry name" value="TypA/BipA_C"/>
</dbReference>
<feature type="domain" description="Tr-type G" evidence="5">
    <location>
        <begin position="3"/>
        <end position="198"/>
    </location>
</feature>
<dbReference type="Proteomes" id="UP000295830">
    <property type="component" value="Unassembled WGS sequence"/>
</dbReference>
<dbReference type="Gene3D" id="3.30.70.870">
    <property type="entry name" value="Elongation Factor G (Translational Gtpase), domain 3"/>
    <property type="match status" value="1"/>
</dbReference>
<organism evidence="6 7">
    <name type="scientific">Halospina denitrificans</name>
    <dbReference type="NCBI Taxonomy" id="332522"/>
    <lineage>
        <taxon>Bacteria</taxon>
        <taxon>Pseudomonadati</taxon>
        <taxon>Pseudomonadota</taxon>
        <taxon>Gammaproteobacteria</taxon>
        <taxon>Halospina</taxon>
    </lineage>
</organism>
<dbReference type="CDD" id="cd03710">
    <property type="entry name" value="BipA_TypA_C"/>
    <property type="match status" value="1"/>
</dbReference>